<feature type="chain" id="PRO_5025411061" description="EGF-like domain-containing protein" evidence="15">
    <location>
        <begin position="22"/>
        <end position="1329"/>
    </location>
</feature>
<dbReference type="GO" id="GO:0030368">
    <property type="term" value="F:interleukin-17 receptor activity"/>
    <property type="evidence" value="ECO:0007669"/>
    <property type="project" value="InterPro"/>
</dbReference>
<dbReference type="SMART" id="SM00261">
    <property type="entry name" value="FU"/>
    <property type="match status" value="1"/>
</dbReference>
<dbReference type="Gene3D" id="2.90.20.10">
    <property type="entry name" value="Plasmodium vivax P25 domain"/>
    <property type="match status" value="1"/>
</dbReference>
<dbReference type="SMART" id="SM00181">
    <property type="entry name" value="EGF"/>
    <property type="match status" value="2"/>
</dbReference>
<keyword evidence="3" id="KW-1003">Cell membrane</keyword>
<feature type="region of interest" description="Disordered" evidence="14">
    <location>
        <begin position="494"/>
        <end position="514"/>
    </location>
</feature>
<evidence type="ECO:0000256" key="4">
    <source>
        <dbReference type="ARBA" id="ARBA00022536"/>
    </source>
</evidence>
<evidence type="ECO:0000259" key="16">
    <source>
        <dbReference type="PROSITE" id="PS50026"/>
    </source>
</evidence>
<evidence type="ECO:0000256" key="12">
    <source>
        <dbReference type="ARBA" id="ARBA00023198"/>
    </source>
</evidence>
<dbReference type="PROSITE" id="PS50026">
    <property type="entry name" value="EGF_3"/>
    <property type="match status" value="1"/>
</dbReference>
<evidence type="ECO:0000313" key="17">
    <source>
        <dbReference type="EMBL" id="KAF0036085.1"/>
    </source>
</evidence>
<evidence type="ECO:0000256" key="10">
    <source>
        <dbReference type="ARBA" id="ARBA00023170"/>
    </source>
</evidence>
<dbReference type="PROSITE" id="PS00022">
    <property type="entry name" value="EGF_1"/>
    <property type="match status" value="1"/>
</dbReference>
<organism evidence="17 18">
    <name type="scientific">Scophthalmus maximus</name>
    <name type="common">Turbot</name>
    <name type="synonym">Psetta maxima</name>
    <dbReference type="NCBI Taxonomy" id="52904"/>
    <lineage>
        <taxon>Eukaryota</taxon>
        <taxon>Metazoa</taxon>
        <taxon>Chordata</taxon>
        <taxon>Craniata</taxon>
        <taxon>Vertebrata</taxon>
        <taxon>Euteleostomi</taxon>
        <taxon>Actinopterygii</taxon>
        <taxon>Neopterygii</taxon>
        <taxon>Teleostei</taxon>
        <taxon>Neoteleostei</taxon>
        <taxon>Acanthomorphata</taxon>
        <taxon>Carangaria</taxon>
        <taxon>Pleuronectiformes</taxon>
        <taxon>Pleuronectoidei</taxon>
        <taxon>Scophthalmidae</taxon>
        <taxon>Scophthalmus</taxon>
    </lineage>
</organism>
<dbReference type="InterPro" id="IPR049883">
    <property type="entry name" value="NOTCH1_EGF-like"/>
</dbReference>
<accession>A0A6A4STT5</accession>
<keyword evidence="10" id="KW-0675">Receptor</keyword>
<dbReference type="InterPro" id="IPR009030">
    <property type="entry name" value="Growth_fac_rcpt_cys_sf"/>
</dbReference>
<dbReference type="CDD" id="cd00064">
    <property type="entry name" value="FU"/>
    <property type="match status" value="1"/>
</dbReference>
<dbReference type="Gene3D" id="3.40.50.11530">
    <property type="match status" value="2"/>
</dbReference>
<gene>
    <name evidence="17" type="ORF">F2P81_011397</name>
</gene>
<feature type="disulfide bond" evidence="13">
    <location>
        <begin position="1198"/>
        <end position="1207"/>
    </location>
</feature>
<dbReference type="PANTHER" id="PTHR15583">
    <property type="entry name" value="INTERLEUKIN-17 RECEPTOR"/>
    <property type="match status" value="1"/>
</dbReference>
<keyword evidence="11" id="KW-0325">Glycoprotein</keyword>
<comment type="caution">
    <text evidence="17">The sequence shown here is derived from an EMBL/GenBank/DDBJ whole genome shotgun (WGS) entry which is preliminary data.</text>
</comment>
<dbReference type="GO" id="GO:0005886">
    <property type="term" value="C:plasma membrane"/>
    <property type="evidence" value="ECO:0007669"/>
    <property type="project" value="UniProtKB-SubCell"/>
</dbReference>
<dbReference type="PROSITE" id="PS01248">
    <property type="entry name" value="EGF_LAM_1"/>
    <property type="match status" value="1"/>
</dbReference>
<comment type="subcellular location">
    <subcellularLocation>
        <location evidence="1">Cell membrane</location>
        <topology evidence="1">Single-pass membrane protein</topology>
    </subcellularLocation>
    <subcellularLocation>
        <location evidence="2">Membrane</location>
        <topology evidence="2">Single-pass type I membrane protein</topology>
    </subcellularLocation>
</comment>
<feature type="domain" description="EGF-like" evidence="16">
    <location>
        <begin position="1166"/>
        <end position="1208"/>
    </location>
</feature>
<keyword evidence="12" id="KW-0395">Inflammatory response</keyword>
<dbReference type="InterPro" id="IPR039465">
    <property type="entry name" value="IL-17_rcpt-like"/>
</dbReference>
<keyword evidence="6 15" id="KW-0732">Signal</keyword>
<evidence type="ECO:0000256" key="13">
    <source>
        <dbReference type="PROSITE-ProRule" id="PRU00076"/>
    </source>
</evidence>
<dbReference type="InterPro" id="IPR002049">
    <property type="entry name" value="LE_dom"/>
</dbReference>
<dbReference type="PANTHER" id="PTHR15583:SF21">
    <property type="entry name" value="INTERLEUKIN-17 RECEPTOR E-LIKE"/>
    <property type="match status" value="1"/>
</dbReference>
<evidence type="ECO:0000313" key="18">
    <source>
        <dbReference type="Proteomes" id="UP000438429"/>
    </source>
</evidence>
<evidence type="ECO:0000256" key="3">
    <source>
        <dbReference type="ARBA" id="ARBA00022475"/>
    </source>
</evidence>
<dbReference type="SUPFAM" id="SSF57184">
    <property type="entry name" value="Growth factor receptor domain"/>
    <property type="match status" value="1"/>
</dbReference>
<dbReference type="Pfam" id="PF08357">
    <property type="entry name" value="SEFIR"/>
    <property type="match status" value="1"/>
</dbReference>
<reference evidence="17 18" key="1">
    <citation type="submission" date="2019-06" db="EMBL/GenBank/DDBJ databases">
        <title>Draft genomes of female and male turbot (Scophthalmus maximus).</title>
        <authorList>
            <person name="Xu H."/>
            <person name="Xu X.-W."/>
            <person name="Shao C."/>
            <person name="Chen S."/>
        </authorList>
    </citation>
    <scope>NUCLEOTIDE SEQUENCE [LARGE SCALE GENOMIC DNA]</scope>
    <source>
        <strain evidence="17">Ysfricsl-2016a</strain>
        <tissue evidence="17">Blood</tissue>
    </source>
</reference>
<evidence type="ECO:0000256" key="14">
    <source>
        <dbReference type="SAM" id="MobiDB-lite"/>
    </source>
</evidence>
<keyword evidence="7" id="KW-1133">Transmembrane helix</keyword>
<evidence type="ECO:0000256" key="2">
    <source>
        <dbReference type="ARBA" id="ARBA00004479"/>
    </source>
</evidence>
<dbReference type="InterPro" id="IPR027841">
    <property type="entry name" value="IL-17_rcpt_C/E_N"/>
</dbReference>
<dbReference type="InterPro" id="IPR018097">
    <property type="entry name" value="EGF_Ca-bd_CS"/>
</dbReference>
<evidence type="ECO:0000256" key="5">
    <source>
        <dbReference type="ARBA" id="ARBA00022692"/>
    </source>
</evidence>
<proteinExistence type="predicted"/>
<dbReference type="InterPro" id="IPR013568">
    <property type="entry name" value="SEFIR_dom"/>
</dbReference>
<feature type="signal peptide" evidence="15">
    <location>
        <begin position="1"/>
        <end position="21"/>
    </location>
</feature>
<keyword evidence="5" id="KW-0812">Transmembrane</keyword>
<evidence type="ECO:0000256" key="8">
    <source>
        <dbReference type="ARBA" id="ARBA00023136"/>
    </source>
</evidence>
<dbReference type="PROSITE" id="PS01187">
    <property type="entry name" value="EGF_CA"/>
    <property type="match status" value="1"/>
</dbReference>
<evidence type="ECO:0000256" key="7">
    <source>
        <dbReference type="ARBA" id="ARBA00022989"/>
    </source>
</evidence>
<evidence type="ECO:0000256" key="1">
    <source>
        <dbReference type="ARBA" id="ARBA00004162"/>
    </source>
</evidence>
<dbReference type="EMBL" id="VEVO01000010">
    <property type="protein sequence ID" value="KAF0036085.1"/>
    <property type="molecule type" value="Genomic_DNA"/>
</dbReference>
<dbReference type="GO" id="GO:0006954">
    <property type="term" value="P:inflammatory response"/>
    <property type="evidence" value="ECO:0007669"/>
    <property type="project" value="UniProtKB-KW"/>
</dbReference>
<dbReference type="Pfam" id="PF15037">
    <property type="entry name" value="IL17_R_N"/>
    <property type="match status" value="2"/>
</dbReference>
<keyword evidence="4 13" id="KW-0245">EGF-like domain</keyword>
<dbReference type="Pfam" id="PF07645">
    <property type="entry name" value="EGF_CA"/>
    <property type="match status" value="1"/>
</dbReference>
<keyword evidence="9 13" id="KW-1015">Disulfide bond</keyword>
<evidence type="ECO:0000256" key="9">
    <source>
        <dbReference type="ARBA" id="ARBA00023157"/>
    </source>
</evidence>
<dbReference type="GO" id="GO:0005509">
    <property type="term" value="F:calcium ion binding"/>
    <property type="evidence" value="ECO:0007669"/>
    <property type="project" value="InterPro"/>
</dbReference>
<evidence type="ECO:0000256" key="15">
    <source>
        <dbReference type="SAM" id="SignalP"/>
    </source>
</evidence>
<keyword evidence="8" id="KW-0472">Membrane</keyword>
<sequence length="1329" mass="148924">MRPGTALALICALVFSPQLECATTCQKSHRDGRAEGRCPVELTPAAPSLQPGDMYSECVALRVWIRADDFCKAAKIEILSPYKETIWPTLKKRRHKNKCLNERHPGENRIWCYTQQIQQSNTSFSWWELVYDCVKAEAGSVVSVSYNTTSSGCTDSYTVPDPVPEFDLSVNRSSKSITVTVELGEKVHTRWCYRRNAEACMDGSASPQLTIDPSQSRLAVLNIPYMLPCVCIQVYYTFRDACRDNKCPLQKEGLTDIEDVWRSSEVTLYESAVKWSSVCPASGMNISALLCWKQREHLCIPVVASTLEKMEDGPNLFSLQGSHNISCPFQADMTSWEVHIGSGRQRVFVYLTSFAPATFSIQLCVVNKMGCEAIGPVHTIRMVWQSDPALKGRRILCPDCWLWIQKPVLLVFSSEQSAHVSAACALASFLQGELNATVHMALWAQSSQKQTGARTGVADLGPLPWLYGQWENIRKAQGKVLIIWSPEAKTTYEKWEERETLDKNERKKEDDGKNQDVEEDYKLNGKRLAKCKKAKAAGKEECVRLCDDEDWYQQTEPSSVIAPIFAGALALLQGSLQQCRGQEVAIVYFQGLGHSRDVPKALRGVPRYCLPQDFSGLIQELGGMRRGTTSVSPYSAVLPDPNDAVDVTRVQLQVMLCCSASRDCEPCLRIVITVKRNFPHASRVFDFVHLGSEILNISCHHLSKCCCCCCRYRQILFLEQPFPEFSSSTCQLVCRSLKELSSLLSYSLTVLTLHMYSSCRTALVKVYLSSPGSSEIWRTLQFQTSQQPSHMRMQLSLTAAVAFDSPVVVHVYAHSKGTGNIQNITVPSLEEGENSRCNVSKVNAESQSNVNDHIRLNLHLSVCSTDLEGTVKECDAPRLRAETDHRNNLVLIQLENTEARRDDLMYQMMWNEIPGEILAWVWRKGKALRREFCPFKNQREVLERMQHNVSVSMVEMQLREGGTGLSWNVGAPCRLEAEVRLCKRDPAGGPCEEALGFSVSLDLWSQAELSVLGPVPWLHSRLDRLKRQGGKVVIMWWAWPFLPVLLLLSELSVVRVQTAPCQTCRKLTESFIKGLEKTANKNFGGGNTAWEEEKLAKYARSETRLLEIVEAACEKTDFECNGLLEQIEDQVETWWFHRQQEAPDLFEWLCIEELRLCCPPGHFGPDCKECPSGPGGVCGGLGRCEGEGTRLGDGECVCDPGYSGNLCQSCADGYFREKSSNDSKGGCAACYHSCKKCAGPQDYKCLDCKPGWILHDNKCVDIDECGTELARCPSNTYCHNTEGSYECRGTVGRLVSLLLKSLFFSACCQVSNENVQAFLHYDFVDFMQL</sequence>
<dbReference type="Proteomes" id="UP000438429">
    <property type="component" value="Unassembled WGS sequence"/>
</dbReference>
<protein>
    <recommendedName>
        <fullName evidence="16">EGF-like domain-containing protein</fullName>
    </recommendedName>
</protein>
<dbReference type="InterPro" id="IPR006212">
    <property type="entry name" value="Furin_repeat"/>
</dbReference>
<name>A0A6A4STT5_SCOMX</name>
<comment type="caution">
    <text evidence="13">Lacks conserved residue(s) required for the propagation of feature annotation.</text>
</comment>
<evidence type="ECO:0000256" key="11">
    <source>
        <dbReference type="ARBA" id="ARBA00023180"/>
    </source>
</evidence>
<dbReference type="InterPro" id="IPR000742">
    <property type="entry name" value="EGF"/>
</dbReference>
<evidence type="ECO:0000256" key="6">
    <source>
        <dbReference type="ARBA" id="ARBA00022729"/>
    </source>
</evidence>